<gene>
    <name evidence="1" type="ORF">B0J13DRAFT_625810</name>
</gene>
<evidence type="ECO:0000313" key="2">
    <source>
        <dbReference type="Proteomes" id="UP000717696"/>
    </source>
</evidence>
<dbReference type="EMBL" id="JAGMUU010000017">
    <property type="protein sequence ID" value="KAH7134596.1"/>
    <property type="molecule type" value="Genomic_DNA"/>
</dbReference>
<organism evidence="1 2">
    <name type="scientific">Dactylonectria estremocensis</name>
    <dbReference type="NCBI Taxonomy" id="1079267"/>
    <lineage>
        <taxon>Eukaryota</taxon>
        <taxon>Fungi</taxon>
        <taxon>Dikarya</taxon>
        <taxon>Ascomycota</taxon>
        <taxon>Pezizomycotina</taxon>
        <taxon>Sordariomycetes</taxon>
        <taxon>Hypocreomycetidae</taxon>
        <taxon>Hypocreales</taxon>
        <taxon>Nectriaceae</taxon>
        <taxon>Dactylonectria</taxon>
    </lineage>
</organism>
<name>A0A9P9IW83_9HYPO</name>
<proteinExistence type="predicted"/>
<protein>
    <submittedName>
        <fullName evidence="1">Uncharacterized protein</fullName>
    </submittedName>
</protein>
<accession>A0A9P9IW83</accession>
<reference evidence="1" key="1">
    <citation type="journal article" date="2021" name="Nat. Commun.">
        <title>Genetic determinants of endophytism in the Arabidopsis root mycobiome.</title>
        <authorList>
            <person name="Mesny F."/>
            <person name="Miyauchi S."/>
            <person name="Thiergart T."/>
            <person name="Pickel B."/>
            <person name="Atanasova L."/>
            <person name="Karlsson M."/>
            <person name="Huettel B."/>
            <person name="Barry K.W."/>
            <person name="Haridas S."/>
            <person name="Chen C."/>
            <person name="Bauer D."/>
            <person name="Andreopoulos W."/>
            <person name="Pangilinan J."/>
            <person name="LaButti K."/>
            <person name="Riley R."/>
            <person name="Lipzen A."/>
            <person name="Clum A."/>
            <person name="Drula E."/>
            <person name="Henrissat B."/>
            <person name="Kohler A."/>
            <person name="Grigoriev I.V."/>
            <person name="Martin F.M."/>
            <person name="Hacquard S."/>
        </authorList>
    </citation>
    <scope>NUCLEOTIDE SEQUENCE</scope>
    <source>
        <strain evidence="1">MPI-CAGE-AT-0021</strain>
    </source>
</reference>
<evidence type="ECO:0000313" key="1">
    <source>
        <dbReference type="EMBL" id="KAH7134596.1"/>
    </source>
</evidence>
<dbReference type="SUPFAM" id="SSF53649">
    <property type="entry name" value="Alkaline phosphatase-like"/>
    <property type="match status" value="1"/>
</dbReference>
<dbReference type="InterPro" id="IPR017850">
    <property type="entry name" value="Alkaline_phosphatase_core_sf"/>
</dbReference>
<sequence>MVEDSGKLDDTCNFYTMDSSYHMRSTAWHPERSAISRGMLNFSSYAVSDDPYKAIRVIGEVCNLHYAVWCTDETEFCDLSTDPGQMQPIRLIHIPARLTIHHCRPALFVIALGM</sequence>
<dbReference type="Proteomes" id="UP000717696">
    <property type="component" value="Unassembled WGS sequence"/>
</dbReference>
<comment type="caution">
    <text evidence="1">The sequence shown here is derived from an EMBL/GenBank/DDBJ whole genome shotgun (WGS) entry which is preliminary data.</text>
</comment>
<keyword evidence="2" id="KW-1185">Reference proteome</keyword>
<dbReference type="AlphaFoldDB" id="A0A9P9IW83"/>